<protein>
    <submittedName>
        <fullName evidence="1">Sugar-binding cellulase-like</fullName>
    </submittedName>
</protein>
<gene>
    <name evidence="1" type="ORF">SAMN04487969_13539</name>
</gene>
<evidence type="ECO:0000313" key="1">
    <source>
        <dbReference type="EMBL" id="SFF41070.1"/>
    </source>
</evidence>
<organism evidence="1 2">
    <name type="scientific">Paenibacillus algorifonticola</name>
    <dbReference type="NCBI Taxonomy" id="684063"/>
    <lineage>
        <taxon>Bacteria</taxon>
        <taxon>Bacillati</taxon>
        <taxon>Bacillota</taxon>
        <taxon>Bacilli</taxon>
        <taxon>Bacillales</taxon>
        <taxon>Paenibacillaceae</taxon>
        <taxon>Paenibacillus</taxon>
    </lineage>
</organism>
<keyword evidence="2" id="KW-1185">Reference proteome</keyword>
<name>A0A1I2IHG1_9BACL</name>
<dbReference type="SUPFAM" id="SSF51445">
    <property type="entry name" value="(Trans)glycosidases"/>
    <property type="match status" value="1"/>
</dbReference>
<sequence length="467" mass="53141">MAPAGVILYHKEKAFSAQPSAVAVDRMITLSIEDRKGGHMSTASRQLPRKLTITMWDFSWYTMTTPGEPYSDLAARYKEAVERGYNTIRICAMPLMLFTESGVRPGPLRFGNLGEVGQRTRWYNCKGGAELDGHAQLLELFKQAKAHNCYIILSSWEYQQSPSFLAEPDLRDLLADIPPDQRFMALAKSMDQLIQYVKAAGYGEQIAYAELHNEVEFGQLTDIAIEQGVAASNTPGLVQKMQTFIEEAVAFLREQHPELLMTASYTLNEAYPKAYVARNMQVAHFHLYIKGVLQELMDRTGIDNEAVPFPNGLVQSLLREDAPPFESWQLPAGQEWRMQGNPVGMKLLYLHDWADPDQWDLYLYDHYGSHKLAMLQKADFRFEELHEWAGQTELPIVIGEGYVGYTPLHAGFEEGPVGKFIAEYAIRKGMKLGFWGMVLCSNCAPHHPFWNDIAWQQKWNRFILESE</sequence>
<dbReference type="Pfam" id="PF12876">
    <property type="entry name" value="Cellulase-like"/>
    <property type="match status" value="1"/>
</dbReference>
<dbReference type="Proteomes" id="UP000183410">
    <property type="component" value="Unassembled WGS sequence"/>
</dbReference>
<dbReference type="Gene3D" id="3.20.20.80">
    <property type="entry name" value="Glycosidases"/>
    <property type="match status" value="1"/>
</dbReference>
<reference evidence="2" key="1">
    <citation type="submission" date="2016-10" db="EMBL/GenBank/DDBJ databases">
        <authorList>
            <person name="Varghese N."/>
            <person name="Submissions S."/>
        </authorList>
    </citation>
    <scope>NUCLEOTIDE SEQUENCE [LARGE SCALE GENOMIC DNA]</scope>
    <source>
        <strain evidence="2">CGMCC 1.10223</strain>
    </source>
</reference>
<dbReference type="EMBL" id="FONN01000035">
    <property type="protein sequence ID" value="SFF41070.1"/>
    <property type="molecule type" value="Genomic_DNA"/>
</dbReference>
<proteinExistence type="predicted"/>
<evidence type="ECO:0000313" key="2">
    <source>
        <dbReference type="Proteomes" id="UP000183410"/>
    </source>
</evidence>
<dbReference type="InterPro" id="IPR024778">
    <property type="entry name" value="Put_cellulase"/>
</dbReference>
<dbReference type="InterPro" id="IPR017853">
    <property type="entry name" value="GH"/>
</dbReference>
<dbReference type="AlphaFoldDB" id="A0A1I2IHG1"/>
<accession>A0A1I2IHG1</accession>